<protein>
    <submittedName>
        <fullName evidence="6">DUF2309 domain-containing protein</fullName>
    </submittedName>
</protein>
<evidence type="ECO:0000256" key="4">
    <source>
        <dbReference type="ARBA" id="ARBA00022833"/>
    </source>
</evidence>
<evidence type="ECO:0000313" key="6">
    <source>
        <dbReference type="EMBL" id="TMQ71608.1"/>
    </source>
</evidence>
<accession>A0A538U6V3</accession>
<dbReference type="EMBL" id="VBPA01000114">
    <property type="protein sequence ID" value="TMQ71608.1"/>
    <property type="molecule type" value="Genomic_DNA"/>
</dbReference>
<keyword evidence="2" id="KW-1003">Cell membrane</keyword>
<feature type="non-terminal residue" evidence="6">
    <location>
        <position position="85"/>
    </location>
</feature>
<dbReference type="PANTHER" id="PTHR38344:SF1">
    <property type="entry name" value="INORGANIC CARBON TRANSPORTER SUBUNIT DABA-RELATED"/>
    <property type="match status" value="1"/>
</dbReference>
<dbReference type="AlphaFoldDB" id="A0A538U6V3"/>
<comment type="caution">
    <text evidence="6">The sequence shown here is derived from an EMBL/GenBank/DDBJ whole genome shotgun (WGS) entry which is preliminary data.</text>
</comment>
<dbReference type="InterPro" id="IPR018752">
    <property type="entry name" value="DabA"/>
</dbReference>
<name>A0A538U6V3_UNCEI</name>
<dbReference type="GO" id="GO:0046872">
    <property type="term" value="F:metal ion binding"/>
    <property type="evidence" value="ECO:0007669"/>
    <property type="project" value="UniProtKB-KW"/>
</dbReference>
<reference evidence="6 7" key="1">
    <citation type="journal article" date="2019" name="Nat. Microbiol.">
        <title>Mediterranean grassland soil C-N compound turnover is dependent on rainfall and depth, and is mediated by genomically divergent microorganisms.</title>
        <authorList>
            <person name="Diamond S."/>
            <person name="Andeer P.F."/>
            <person name="Li Z."/>
            <person name="Crits-Christoph A."/>
            <person name="Burstein D."/>
            <person name="Anantharaman K."/>
            <person name="Lane K.R."/>
            <person name="Thomas B.C."/>
            <person name="Pan C."/>
            <person name="Northen T.R."/>
            <person name="Banfield J.F."/>
        </authorList>
    </citation>
    <scope>NUCLEOTIDE SEQUENCE [LARGE SCALE GENOMIC DNA]</scope>
    <source>
        <strain evidence="6">WS_10</strain>
    </source>
</reference>
<dbReference type="PANTHER" id="PTHR38344">
    <property type="entry name" value="UPF0753 PROTEIN AQ_863"/>
    <property type="match status" value="1"/>
</dbReference>
<keyword evidence="3" id="KW-0479">Metal-binding</keyword>
<evidence type="ECO:0000313" key="7">
    <source>
        <dbReference type="Proteomes" id="UP000319836"/>
    </source>
</evidence>
<proteinExistence type="predicted"/>
<evidence type="ECO:0000256" key="1">
    <source>
        <dbReference type="ARBA" id="ARBA00022448"/>
    </source>
</evidence>
<organism evidence="6 7">
    <name type="scientific">Eiseniibacteriota bacterium</name>
    <dbReference type="NCBI Taxonomy" id="2212470"/>
    <lineage>
        <taxon>Bacteria</taxon>
        <taxon>Candidatus Eiseniibacteriota</taxon>
    </lineage>
</organism>
<evidence type="ECO:0000256" key="5">
    <source>
        <dbReference type="ARBA" id="ARBA00023136"/>
    </source>
</evidence>
<gene>
    <name evidence="6" type="ORF">E6K80_05110</name>
</gene>
<keyword evidence="1" id="KW-0813">Transport</keyword>
<dbReference type="Proteomes" id="UP000319836">
    <property type="component" value="Unassembled WGS sequence"/>
</dbReference>
<keyword evidence="5" id="KW-0472">Membrane</keyword>
<sequence>MPEMASIVQRVLEDLGIGERLSPLVLVIGHGSISLNNPHESAHDCGACGGGRGGPNARAFAQMANDPRVRGRLAAEGFPIDDATW</sequence>
<keyword evidence="4" id="KW-0862">Zinc</keyword>
<dbReference type="Pfam" id="PF10070">
    <property type="entry name" value="DabA"/>
    <property type="match status" value="1"/>
</dbReference>
<evidence type="ECO:0000256" key="2">
    <source>
        <dbReference type="ARBA" id="ARBA00022475"/>
    </source>
</evidence>
<evidence type="ECO:0000256" key="3">
    <source>
        <dbReference type="ARBA" id="ARBA00022723"/>
    </source>
</evidence>